<comment type="similarity">
    <text evidence="1">Belongs to the arylamine N-acetyltransferase family.</text>
</comment>
<accession>A0ABV1KGF4</accession>
<dbReference type="EMBL" id="JBEDNQ010000011">
    <property type="protein sequence ID" value="MEQ3553544.1"/>
    <property type="molecule type" value="Genomic_DNA"/>
</dbReference>
<protein>
    <submittedName>
        <fullName evidence="2">Arylamine N-acetyltransferase</fullName>
    </submittedName>
</protein>
<evidence type="ECO:0000313" key="2">
    <source>
        <dbReference type="EMBL" id="MEQ3553544.1"/>
    </source>
</evidence>
<dbReference type="InterPro" id="IPR038765">
    <property type="entry name" value="Papain-like_cys_pep_sf"/>
</dbReference>
<dbReference type="Proteomes" id="UP001494902">
    <property type="component" value="Unassembled WGS sequence"/>
</dbReference>
<sequence>MDYEMGSWYLVHHPGSGFRNGLVAAFSAGDQRATLDGARLTVRPVGGPAERRDLESPAAVRAALEDVFGIDTSAVAGLEGRIAQAHFS</sequence>
<keyword evidence="3" id="KW-1185">Reference proteome</keyword>
<evidence type="ECO:0000313" key="3">
    <source>
        <dbReference type="Proteomes" id="UP001494902"/>
    </source>
</evidence>
<comment type="caution">
    <text evidence="2">The sequence shown here is derived from an EMBL/GenBank/DDBJ whole genome shotgun (WGS) entry which is preliminary data.</text>
</comment>
<dbReference type="Pfam" id="PF00797">
    <property type="entry name" value="Acetyltransf_2"/>
    <property type="match status" value="1"/>
</dbReference>
<dbReference type="InterPro" id="IPR001447">
    <property type="entry name" value="Arylamine_N-AcTrfase"/>
</dbReference>
<gene>
    <name evidence="2" type="ORF">WIS52_23985</name>
</gene>
<organism evidence="2 3">
    <name type="scientific">Pseudonocardia nematodicida</name>
    <dbReference type="NCBI Taxonomy" id="1206997"/>
    <lineage>
        <taxon>Bacteria</taxon>
        <taxon>Bacillati</taxon>
        <taxon>Actinomycetota</taxon>
        <taxon>Actinomycetes</taxon>
        <taxon>Pseudonocardiales</taxon>
        <taxon>Pseudonocardiaceae</taxon>
        <taxon>Pseudonocardia</taxon>
    </lineage>
</organism>
<dbReference type="SUPFAM" id="SSF54001">
    <property type="entry name" value="Cysteine proteinases"/>
    <property type="match status" value="1"/>
</dbReference>
<proteinExistence type="inferred from homology"/>
<evidence type="ECO:0000256" key="1">
    <source>
        <dbReference type="ARBA" id="ARBA00006547"/>
    </source>
</evidence>
<reference evidence="2 3" key="1">
    <citation type="submission" date="2024-03" db="EMBL/GenBank/DDBJ databases">
        <title>Draft genome sequence of Pseudonocardia nematodicida JCM 31783.</title>
        <authorList>
            <person name="Butdee W."/>
            <person name="Duangmal K."/>
        </authorList>
    </citation>
    <scope>NUCLEOTIDE SEQUENCE [LARGE SCALE GENOMIC DNA]</scope>
    <source>
        <strain evidence="2 3">JCM 31783</strain>
    </source>
</reference>
<dbReference type="RefSeq" id="WP_349300851.1">
    <property type="nucleotide sequence ID" value="NZ_JBEDNQ010000011.1"/>
</dbReference>
<name>A0ABV1KGF4_9PSEU</name>
<dbReference type="Gene3D" id="3.30.2140.10">
    <property type="entry name" value="Arylamine N-acetyltransferase"/>
    <property type="match status" value="1"/>
</dbReference>